<protein>
    <recommendedName>
        <fullName evidence="1">Metal-dependent carboxypeptidase</fullName>
        <ecNumber evidence="1">3.4.17.19</ecNumber>
    </recommendedName>
</protein>
<evidence type="ECO:0000313" key="3">
    <source>
        <dbReference type="Proteomes" id="UP001589758"/>
    </source>
</evidence>
<dbReference type="PANTHER" id="PTHR34217">
    <property type="entry name" value="METAL-DEPENDENT CARBOXYPEPTIDASE"/>
    <property type="match status" value="1"/>
</dbReference>
<comment type="catalytic activity">
    <reaction evidence="1">
        <text>Release of a C-terminal amino acid with broad specificity, except for -Pro.</text>
        <dbReference type="EC" id="3.4.17.19"/>
    </reaction>
</comment>
<keyword evidence="1" id="KW-0645">Protease</keyword>
<dbReference type="EMBL" id="JBHLXE010000094">
    <property type="protein sequence ID" value="MFC0180181.1"/>
    <property type="molecule type" value="Genomic_DNA"/>
</dbReference>
<proteinExistence type="inferred from homology"/>
<dbReference type="PROSITE" id="PS52034">
    <property type="entry name" value="PEPTIDASE_M32"/>
    <property type="match status" value="1"/>
</dbReference>
<accession>A0ABV6CD12</accession>
<keyword evidence="1 2" id="KW-0121">Carboxypeptidase</keyword>
<dbReference type="GO" id="GO:0004180">
    <property type="term" value="F:carboxypeptidase activity"/>
    <property type="evidence" value="ECO:0007669"/>
    <property type="project" value="UniProtKB-KW"/>
</dbReference>
<comment type="similarity">
    <text evidence="1">Belongs to the peptidase M32 family.</text>
</comment>
<dbReference type="Pfam" id="PF02074">
    <property type="entry name" value="Peptidase_M32"/>
    <property type="match status" value="1"/>
</dbReference>
<evidence type="ECO:0000256" key="1">
    <source>
        <dbReference type="PIRNR" id="PIRNR006615"/>
    </source>
</evidence>
<keyword evidence="1 2" id="KW-0378">Hydrolase</keyword>
<name>A0ABV6CD12_9GAMM</name>
<dbReference type="Proteomes" id="UP001589758">
    <property type="component" value="Unassembled WGS sequence"/>
</dbReference>
<dbReference type="PANTHER" id="PTHR34217:SF1">
    <property type="entry name" value="CARBOXYPEPTIDASE 1"/>
    <property type="match status" value="1"/>
</dbReference>
<gene>
    <name evidence="2" type="ORF">ACFFIT_08820</name>
</gene>
<dbReference type="Gene3D" id="1.10.1370.30">
    <property type="match status" value="1"/>
</dbReference>
<comment type="caution">
    <text evidence="2">The sequence shown here is derived from an EMBL/GenBank/DDBJ whole genome shotgun (WGS) entry which is preliminary data.</text>
</comment>
<dbReference type="CDD" id="cd06460">
    <property type="entry name" value="M32_Taq"/>
    <property type="match status" value="1"/>
</dbReference>
<dbReference type="SUPFAM" id="SSF55486">
    <property type="entry name" value="Metalloproteases ('zincins'), catalytic domain"/>
    <property type="match status" value="1"/>
</dbReference>
<keyword evidence="1" id="KW-0479">Metal-binding</keyword>
<reference evidence="2 3" key="1">
    <citation type="submission" date="2024-09" db="EMBL/GenBank/DDBJ databases">
        <authorList>
            <person name="Sun Q."/>
            <person name="Mori K."/>
        </authorList>
    </citation>
    <scope>NUCLEOTIDE SEQUENCE [LARGE SCALE GENOMIC DNA]</scope>
    <source>
        <strain evidence="2 3">CCM 8545</strain>
    </source>
</reference>
<dbReference type="RefSeq" id="WP_385877292.1">
    <property type="nucleotide sequence ID" value="NZ_JBHLXE010000094.1"/>
</dbReference>
<comment type="function">
    <text evidence="1">Broad specificity carboxypetidase that releases amino acids sequentially from the C-terminus, including neutral, aromatic, polar and basic residues.</text>
</comment>
<sequence length="507" mass="57741">MISLETNQLNAHVSEISNILNVINLLNWDASTGMPEGASENRGKQIATLSQLAQKIILSDELSGALKVAESKNDQTIYDIRSQKALRDAIDHFSKIPASLVAKQAQLSAEAETAWREARANNDFKKFQPFLTQIIDLKRDIAERVGYENHPYEAVTNEFETGLKVPILQTLFKQLRERLVPLAKKVHAAEKPDNEFLFRHFPIEKQYQFSTALAKKIGYDFSRGRLDTTTHPFEISMTREDVRITTRFNPNFLNAGVFGTLHEAGHAIYEQNVAPELSGTPLTLDLLGLYAVAGTSYGVHESQSRLWENRVGRSFEFWQNHFGLLKDTFKGSLDDVSLDTFYRAINRSEPSFIRVEADELTYDLHIMLRAEIEMGLMDGSLQVKQLPEFWRSKMQEYLGISPDNDTQGVLQDIHWSKGMIGSFPTYTLGNVMASQFMEAALKQNPQINNDLSNAQYDSLLNWLRDNILKHGRTYTPDELLVRATGKSLGPEYYLKYLEVKFSNIYRL</sequence>
<dbReference type="EC" id="3.4.17.19" evidence="1"/>
<dbReference type="PIRSF" id="PIRSF006615">
    <property type="entry name" value="Zn_crbxpep_Taq"/>
    <property type="match status" value="1"/>
</dbReference>
<evidence type="ECO:0000313" key="2">
    <source>
        <dbReference type="EMBL" id="MFC0180181.1"/>
    </source>
</evidence>
<keyword evidence="1" id="KW-0482">Metalloprotease</keyword>
<dbReference type="PRINTS" id="PR00998">
    <property type="entry name" value="CRBOXYPTASET"/>
</dbReference>
<keyword evidence="3" id="KW-1185">Reference proteome</keyword>
<dbReference type="InterPro" id="IPR001333">
    <property type="entry name" value="Peptidase_M32_Taq"/>
</dbReference>
<organism evidence="2 3">
    <name type="scientific">Thorsellia kenyensis</name>
    <dbReference type="NCBI Taxonomy" id="1549888"/>
    <lineage>
        <taxon>Bacteria</taxon>
        <taxon>Pseudomonadati</taxon>
        <taxon>Pseudomonadota</taxon>
        <taxon>Gammaproteobacteria</taxon>
        <taxon>Enterobacterales</taxon>
        <taxon>Thorselliaceae</taxon>
        <taxon>Thorsellia</taxon>
    </lineage>
</organism>